<dbReference type="CDD" id="cd10034">
    <property type="entry name" value="UDG_BdiUng_like"/>
    <property type="match status" value="1"/>
</dbReference>
<dbReference type="EMBL" id="LVYD01000102">
    <property type="protein sequence ID" value="OQP58145.1"/>
    <property type="molecule type" value="Genomic_DNA"/>
</dbReference>
<dbReference type="Gene3D" id="3.40.470.10">
    <property type="entry name" value="Uracil-DNA glycosylase-like domain"/>
    <property type="match status" value="1"/>
</dbReference>
<evidence type="ECO:0000313" key="3">
    <source>
        <dbReference type="Proteomes" id="UP000192796"/>
    </source>
</evidence>
<reference evidence="2 3" key="1">
    <citation type="submission" date="2016-03" db="EMBL/GenBank/DDBJ databases">
        <title>Niastella vici sp. nov., isolated from farmland soil.</title>
        <authorList>
            <person name="Chen L."/>
            <person name="Wang D."/>
            <person name="Yang S."/>
            <person name="Wang G."/>
        </authorList>
    </citation>
    <scope>NUCLEOTIDE SEQUENCE [LARGE SCALE GENOMIC DNA]</scope>
    <source>
        <strain evidence="2 3">DJ57</strain>
    </source>
</reference>
<accession>A0A1V9FIG8</accession>
<proteinExistence type="predicted"/>
<keyword evidence="3" id="KW-1185">Reference proteome</keyword>
<dbReference type="Proteomes" id="UP000192796">
    <property type="component" value="Unassembled WGS sequence"/>
</dbReference>
<dbReference type="InterPro" id="IPR036895">
    <property type="entry name" value="Uracil-DNA_glycosylase-like_sf"/>
</dbReference>
<comment type="caution">
    <text evidence="2">The sequence shown here is derived from an EMBL/GenBank/DDBJ whole genome shotgun (WGS) entry which is preliminary data.</text>
</comment>
<protein>
    <recommendedName>
        <fullName evidence="1">Uracil-DNA glycosylase-like domain-containing protein</fullName>
    </recommendedName>
</protein>
<dbReference type="AlphaFoldDB" id="A0A1V9FIG8"/>
<dbReference type="OrthoDB" id="8203325at2"/>
<feature type="domain" description="Uracil-DNA glycosylase-like" evidence="1">
    <location>
        <begin position="77"/>
        <end position="202"/>
    </location>
</feature>
<dbReference type="InterPro" id="IPR005122">
    <property type="entry name" value="Uracil-DNA_glycosylase-like"/>
</dbReference>
<dbReference type="Pfam" id="PF03167">
    <property type="entry name" value="UDG"/>
    <property type="match status" value="1"/>
</dbReference>
<evidence type="ECO:0000259" key="1">
    <source>
        <dbReference type="Pfam" id="PF03167"/>
    </source>
</evidence>
<evidence type="ECO:0000313" key="2">
    <source>
        <dbReference type="EMBL" id="OQP58145.1"/>
    </source>
</evidence>
<sequence>MDLLSLGFTRRSIDPAYAKTTAGKHSSLTIKPCIMIQFDKGPGAAFVKHFAALPDHTDIKNNFWYDWGPVFYRGRLDGSAKIILVASDPGPTERIAGRTLVGNAGQRVQGFLQKIGLTQSYTCVNGWAFALHPSHLGDGIKLLSRPDLTTWRNKLFNMLKKPSLQAIVAFGDVAKKTVQLWDTKGNIPVFETYHPSYHSGGAAGEKKMLTDWNRVVTALRGIITPDEGAATNKPLYGDKFAEQDYAAIPALDLPFGIPDWFGNDAFFRKKRGMNSVSRPSPDDGHTLLWKAPKFN</sequence>
<dbReference type="RefSeq" id="WP_081155291.1">
    <property type="nucleotide sequence ID" value="NZ_LVYD01000102.1"/>
</dbReference>
<dbReference type="STRING" id="1703345.A3860_07405"/>
<name>A0A1V9FIG8_9BACT</name>
<dbReference type="SUPFAM" id="SSF52141">
    <property type="entry name" value="Uracil-DNA glycosylase-like"/>
    <property type="match status" value="1"/>
</dbReference>
<gene>
    <name evidence="2" type="ORF">A3860_07405</name>
</gene>
<organism evidence="2 3">
    <name type="scientific">Niastella vici</name>
    <dbReference type="NCBI Taxonomy" id="1703345"/>
    <lineage>
        <taxon>Bacteria</taxon>
        <taxon>Pseudomonadati</taxon>
        <taxon>Bacteroidota</taxon>
        <taxon>Chitinophagia</taxon>
        <taxon>Chitinophagales</taxon>
        <taxon>Chitinophagaceae</taxon>
        <taxon>Niastella</taxon>
    </lineage>
</organism>